<evidence type="ECO:0000256" key="6">
    <source>
        <dbReference type="SAM" id="MobiDB-lite"/>
    </source>
</evidence>
<sequence length="865" mass="97405">MAVSNMLFSDVESFLDSHPDLFEDYLNRKGNYSMVEKWLKKNQASKSPAAAAPAAAAEEKRGACKDSWASKCDGLQRRASQKELRKTFARSKAINVNRTYDEHVNTRAQEPLTSMRRRALLRKASSLPPTTAHILSALLESRVNIPQYPATAVDFKYRLKEHSEREFFLELVKDISNDLDLTSLSYKILVFVCIMVDADRCSLFLVEGTGNKKTLVSKFFDVHAGTTVLPSMNSDEVQVPWGKGIIGYVAEHGETVNIPDAYQDRRFSDEIDKLTGYKTKSLLCMPIRNSDGEIIGVAQAINKTSSGELFTEDDEKVLQMYLPFCGIAISNAQLFAASRKEYDRSRALLEVVNDLFEEQTDLEKIVRKIMHRAQTLLKCERCSVQLLEDIESPVVKFTKSFELLSPKCSADTESSFKDSMEKSSYSDWLINNSIAELVASTGLPVNISDAYQDPRFDAEADQFSDFHIRSVLCVPIWNSNHQIIGVAQVLNRLDGKPFDDADQRLFEAFVIFCGLGINNTIMYDQVKKSWAKQSVALDVLSYHATCSKTEVDKFKVMFSSFIDLNLVFKCSAVVDAAAFPFLSNVLTVSLDNGALLLINCVWVCVFYLLPVFCANQTAGFQETLTELEILALIVGCVCHDLDHRGTNNAFQAKTGSALALLYGTSATLEHHHFNHAVMILQSEVCYVPVSVAMQLPFTFYPLTLVKRNTFFELVSKGEYNWNVKAHRDICRSMMMTACDLGAVTKPWEISRKVAELVTGEFFEQGDRERLELKLTPSAIFDRNRKDELPGLQLEWIDGICSPLYETLVKLNPKLQPMVDMIRANRANWEELNKKRQSGQNDSAPTSPHSVEATENRLSDHLRKLL</sequence>
<dbReference type="STRING" id="28743.ENSCVAP00000001766"/>
<dbReference type="FunFam" id="3.30.450.40:FF:000018">
    <property type="entry name" value="Phosphodiesterase"/>
    <property type="match status" value="1"/>
</dbReference>
<dbReference type="SMART" id="SM00065">
    <property type="entry name" value="GAF"/>
    <property type="match status" value="2"/>
</dbReference>
<feature type="binding site" evidence="4">
    <location>
        <position position="739"/>
    </location>
    <ligand>
        <name>Zn(2+)</name>
        <dbReference type="ChEBI" id="CHEBI:29105"/>
        <label>1</label>
    </ligand>
</feature>
<evidence type="ECO:0000259" key="7">
    <source>
        <dbReference type="PROSITE" id="PS51845"/>
    </source>
</evidence>
<dbReference type="GO" id="GO:0007165">
    <property type="term" value="P:signal transduction"/>
    <property type="evidence" value="ECO:0007669"/>
    <property type="project" value="InterPro"/>
</dbReference>
<dbReference type="InterPro" id="IPR002073">
    <property type="entry name" value="PDEase_catalytic_dom"/>
</dbReference>
<keyword evidence="3 5" id="KW-0378">Hydrolase</keyword>
<evidence type="ECO:0000313" key="8">
    <source>
        <dbReference type="Ensembl" id="ENSCVAP00000001766.1"/>
    </source>
</evidence>
<feature type="region of interest" description="Disordered" evidence="6">
    <location>
        <begin position="831"/>
        <end position="865"/>
    </location>
</feature>
<dbReference type="PROSITE" id="PS00126">
    <property type="entry name" value="PDEASE_I_1"/>
    <property type="match status" value="1"/>
</dbReference>
<dbReference type="SUPFAM" id="SSF109604">
    <property type="entry name" value="HD-domain/PDEase-like"/>
    <property type="match status" value="1"/>
</dbReference>
<reference evidence="8" key="1">
    <citation type="submission" date="2025-08" db="UniProtKB">
        <authorList>
            <consortium name="Ensembl"/>
        </authorList>
    </citation>
    <scope>IDENTIFICATION</scope>
</reference>
<evidence type="ECO:0000256" key="2">
    <source>
        <dbReference type="ARBA" id="ARBA00022737"/>
    </source>
</evidence>
<dbReference type="FunFam" id="3.30.450.40:FF:000004">
    <property type="entry name" value="Phosphodiesterase"/>
    <property type="match status" value="1"/>
</dbReference>
<feature type="binding site" evidence="4">
    <location>
        <position position="640"/>
    </location>
    <ligand>
        <name>Zn(2+)</name>
        <dbReference type="ChEBI" id="CHEBI:29105"/>
        <label>1</label>
    </ligand>
</feature>
<evidence type="ECO:0000313" key="9">
    <source>
        <dbReference type="Proteomes" id="UP000265020"/>
    </source>
</evidence>
<keyword evidence="1 4" id="KW-0479">Metal-binding</keyword>
<dbReference type="GO" id="GO:0046872">
    <property type="term" value="F:metal ion binding"/>
    <property type="evidence" value="ECO:0007669"/>
    <property type="project" value="UniProtKB-KW"/>
</dbReference>
<comment type="cofactor">
    <cofactor evidence="5">
        <name>a divalent metal cation</name>
        <dbReference type="ChEBI" id="CHEBI:60240"/>
    </cofactor>
    <text evidence="5">Binds 2 divalent metal cations per subunit. Site 1 may preferentially bind zinc ions, while site 2 has a preference for magnesium and/or manganese ions.</text>
</comment>
<dbReference type="GO" id="GO:0004114">
    <property type="term" value="F:3',5'-cyclic-nucleotide phosphodiesterase activity"/>
    <property type="evidence" value="ECO:0007669"/>
    <property type="project" value="InterPro"/>
</dbReference>
<feature type="binding site" evidence="4">
    <location>
        <position position="639"/>
    </location>
    <ligand>
        <name>Zn(2+)</name>
        <dbReference type="ChEBI" id="CHEBI:29105"/>
        <label>1</label>
    </ligand>
</feature>
<keyword evidence="2" id="KW-0677">Repeat</keyword>
<dbReference type="Proteomes" id="UP000265020">
    <property type="component" value="Unassembled WGS sequence"/>
</dbReference>
<protein>
    <recommendedName>
        <fullName evidence="5">Phosphodiesterase</fullName>
        <ecNumber evidence="5">3.1.4.-</ecNumber>
    </recommendedName>
</protein>
<accession>A0A3Q2CAA5</accession>
<dbReference type="SUPFAM" id="SSF55781">
    <property type="entry name" value="GAF domain-like"/>
    <property type="match status" value="2"/>
</dbReference>
<proteinExistence type="inferred from homology"/>
<organism evidence="8 9">
    <name type="scientific">Cyprinodon variegatus</name>
    <name type="common">Sheepshead minnow</name>
    <dbReference type="NCBI Taxonomy" id="28743"/>
    <lineage>
        <taxon>Eukaryota</taxon>
        <taxon>Metazoa</taxon>
        <taxon>Chordata</taxon>
        <taxon>Craniata</taxon>
        <taxon>Vertebrata</taxon>
        <taxon>Euteleostomi</taxon>
        <taxon>Actinopterygii</taxon>
        <taxon>Neopterygii</taxon>
        <taxon>Teleostei</taxon>
        <taxon>Neoteleostei</taxon>
        <taxon>Acanthomorphata</taxon>
        <taxon>Ovalentaria</taxon>
        <taxon>Atherinomorphae</taxon>
        <taxon>Cyprinodontiformes</taxon>
        <taxon>Cyprinodontidae</taxon>
        <taxon>Cyprinodon</taxon>
    </lineage>
</organism>
<comment type="similarity">
    <text evidence="5">Belongs to the cyclic nucleotide phosphodiesterase family.</text>
</comment>
<dbReference type="Pfam" id="PF00233">
    <property type="entry name" value="PDEase_I"/>
    <property type="match status" value="2"/>
</dbReference>
<dbReference type="GeneTree" id="ENSGT00940000164264"/>
<dbReference type="AlphaFoldDB" id="A0A3Q2CAA5"/>
<dbReference type="OMA" id="RDAYKHE"/>
<keyword evidence="9" id="KW-1185">Reference proteome</keyword>
<dbReference type="Pfam" id="PF01590">
    <property type="entry name" value="GAF"/>
    <property type="match status" value="2"/>
</dbReference>
<evidence type="ECO:0000256" key="4">
    <source>
        <dbReference type="PIRSR" id="PIRSR623088-3"/>
    </source>
</evidence>
<name>A0A3Q2CAA5_CYPVA</name>
<feature type="binding site" evidence="4">
    <location>
        <position position="640"/>
    </location>
    <ligand>
        <name>Zn(2+)</name>
        <dbReference type="ChEBI" id="CHEBI:29105"/>
        <label>2</label>
    </ligand>
</feature>
<dbReference type="InterPro" id="IPR029016">
    <property type="entry name" value="GAF-like_dom_sf"/>
</dbReference>
<evidence type="ECO:0000256" key="5">
    <source>
        <dbReference type="RuleBase" id="RU363067"/>
    </source>
</evidence>
<feature type="compositionally biased region" description="Basic and acidic residues" evidence="6">
    <location>
        <begin position="851"/>
        <end position="865"/>
    </location>
</feature>
<feature type="compositionally biased region" description="Polar residues" evidence="6">
    <location>
        <begin position="837"/>
        <end position="848"/>
    </location>
</feature>
<dbReference type="Gene3D" id="1.10.1300.10">
    <property type="entry name" value="3'5'-cyclic nucleotide phosphodiesterase, catalytic domain"/>
    <property type="match status" value="2"/>
</dbReference>
<dbReference type="InterPro" id="IPR036971">
    <property type="entry name" value="PDEase_catalytic_dom_sf"/>
</dbReference>
<feature type="domain" description="PDEase" evidence="7">
    <location>
        <begin position="611"/>
        <end position="835"/>
    </location>
</feature>
<dbReference type="PROSITE" id="PS51845">
    <property type="entry name" value="PDEASE_I_2"/>
    <property type="match status" value="1"/>
</dbReference>
<dbReference type="Gene3D" id="3.30.450.40">
    <property type="match status" value="2"/>
</dbReference>
<dbReference type="PANTHER" id="PTHR11347">
    <property type="entry name" value="CYCLIC NUCLEOTIDE PHOSPHODIESTERASE"/>
    <property type="match status" value="1"/>
</dbReference>
<dbReference type="InterPro" id="IPR023174">
    <property type="entry name" value="PDEase_CS"/>
</dbReference>
<dbReference type="InterPro" id="IPR003018">
    <property type="entry name" value="GAF"/>
</dbReference>
<dbReference type="InterPro" id="IPR023088">
    <property type="entry name" value="PDEase"/>
</dbReference>
<dbReference type="Ensembl" id="ENSCVAT00000012854.1">
    <property type="protein sequence ID" value="ENSCVAP00000001766.1"/>
    <property type="gene ID" value="ENSCVAG00000002791.1"/>
</dbReference>
<evidence type="ECO:0000256" key="3">
    <source>
        <dbReference type="ARBA" id="ARBA00022801"/>
    </source>
</evidence>
<dbReference type="EC" id="3.1.4.-" evidence="5"/>
<reference evidence="8" key="2">
    <citation type="submission" date="2025-09" db="UniProtKB">
        <authorList>
            <consortium name="Ensembl"/>
        </authorList>
    </citation>
    <scope>IDENTIFICATION</scope>
</reference>
<evidence type="ECO:0000256" key="1">
    <source>
        <dbReference type="ARBA" id="ARBA00022723"/>
    </source>
</evidence>
<dbReference type="PRINTS" id="PR00387">
    <property type="entry name" value="PDIESTERASE1"/>
</dbReference>